<feature type="domain" description="Saposin B-type" evidence="13">
    <location>
        <begin position="915"/>
        <end position="996"/>
    </location>
</feature>
<dbReference type="PANTHER" id="PTHR11480:SF3">
    <property type="entry name" value="BCDNA.GH08312"/>
    <property type="match status" value="1"/>
</dbReference>
<feature type="domain" description="Saposin B-type" evidence="13">
    <location>
        <begin position="438"/>
        <end position="519"/>
    </location>
</feature>
<gene>
    <name evidence="16 17 18 19 20" type="primary">LOC106054574</name>
</gene>
<dbReference type="FunFam" id="1.10.225.10:FF:000008">
    <property type="entry name" value="Pulmonary surfactant-associated protein B"/>
    <property type="match status" value="1"/>
</dbReference>
<keyword evidence="6" id="KW-0677">Repeat</keyword>
<evidence type="ECO:0000256" key="12">
    <source>
        <dbReference type="SAM" id="SignalP"/>
    </source>
</evidence>
<feature type="domain" description="Saposin B-type" evidence="13">
    <location>
        <begin position="729"/>
        <end position="810"/>
    </location>
</feature>
<keyword evidence="4" id="KW-0305">Gaseous exchange</keyword>
<evidence type="ECO:0000256" key="2">
    <source>
        <dbReference type="ARBA" id="ARBA00022439"/>
    </source>
</evidence>
<keyword evidence="3" id="KW-0964">Secreted</keyword>
<dbReference type="GO" id="GO:0005764">
    <property type="term" value="C:lysosome"/>
    <property type="evidence" value="ECO:0007669"/>
    <property type="project" value="InterPro"/>
</dbReference>
<evidence type="ECO:0000256" key="10">
    <source>
        <dbReference type="ARBA" id="ARBA00041094"/>
    </source>
</evidence>
<dbReference type="RefSeq" id="XP_055876859.1">
    <property type="nucleotide sequence ID" value="XM_056020884.1"/>
</dbReference>
<evidence type="ECO:0000256" key="11">
    <source>
        <dbReference type="ARBA" id="ARBA00041785"/>
    </source>
</evidence>
<dbReference type="Gene3D" id="1.10.225.10">
    <property type="entry name" value="Saposin-like"/>
    <property type="match status" value="26"/>
</dbReference>
<feature type="domain" description="Saposin B-type" evidence="13">
    <location>
        <begin position="241"/>
        <end position="321"/>
    </location>
</feature>
<feature type="domain" description="Saposin B-type" evidence="13">
    <location>
        <begin position="2421"/>
        <end position="2501"/>
    </location>
</feature>
<keyword evidence="7" id="KW-1015">Disulfide bond</keyword>
<name>A0A9W2ZPG4_BIOGL</name>
<accession>A0A9W2ZPG4</accession>
<feature type="domain" description="Saposin A-type" evidence="14">
    <location>
        <begin position="24"/>
        <end position="64"/>
    </location>
</feature>
<feature type="domain" description="Saposin B-type" evidence="13">
    <location>
        <begin position="1936"/>
        <end position="2016"/>
    </location>
</feature>
<dbReference type="GO" id="GO:0016020">
    <property type="term" value="C:membrane"/>
    <property type="evidence" value="ECO:0007669"/>
    <property type="project" value="GOC"/>
</dbReference>
<feature type="domain" description="Saposin B-type" evidence="13">
    <location>
        <begin position="1754"/>
        <end position="1834"/>
    </location>
</feature>
<dbReference type="PRINTS" id="PR01797">
    <property type="entry name" value="SAPOSIN"/>
</dbReference>
<feature type="domain" description="Saposin B-type" evidence="13">
    <location>
        <begin position="1381"/>
        <end position="1462"/>
    </location>
</feature>
<feature type="domain" description="Saposin B-type" evidence="13">
    <location>
        <begin position="1013"/>
        <end position="1094"/>
    </location>
</feature>
<dbReference type="SMART" id="SM00162">
    <property type="entry name" value="SAPA"/>
    <property type="match status" value="1"/>
</dbReference>
<dbReference type="InterPro" id="IPR003119">
    <property type="entry name" value="SAP_A"/>
</dbReference>
<evidence type="ECO:0000256" key="3">
    <source>
        <dbReference type="ARBA" id="ARBA00022525"/>
    </source>
</evidence>
<dbReference type="PROSITE" id="PS51110">
    <property type="entry name" value="SAP_A"/>
    <property type="match status" value="1"/>
</dbReference>
<dbReference type="RefSeq" id="XP_055876857.1">
    <property type="nucleotide sequence ID" value="XM_056020882.1"/>
</dbReference>
<evidence type="ECO:0000313" key="19">
    <source>
        <dbReference type="RefSeq" id="XP_055876858.1"/>
    </source>
</evidence>
<dbReference type="PROSITE" id="PS50015">
    <property type="entry name" value="SAP_B"/>
    <property type="match status" value="26"/>
</dbReference>
<feature type="domain" description="Saposin B-type" evidence="13">
    <location>
        <begin position="159"/>
        <end position="238"/>
    </location>
</feature>
<feature type="domain" description="Saposin B-type" evidence="13">
    <location>
        <begin position="1105"/>
        <end position="1186"/>
    </location>
</feature>
<evidence type="ECO:0000313" key="17">
    <source>
        <dbReference type="RefSeq" id="XP_055876856.1"/>
    </source>
</evidence>
<feature type="domain" description="Saposin B-type" evidence="13">
    <location>
        <begin position="1575"/>
        <end position="1655"/>
    </location>
</feature>
<dbReference type="Proteomes" id="UP001165740">
    <property type="component" value="Chromosome 2"/>
</dbReference>
<dbReference type="OrthoDB" id="69496at2759"/>
<feature type="chain" id="PRO_5044702666" description="Pulmonary surfactant-associated protein B" evidence="12">
    <location>
        <begin position="21"/>
        <end position="2599"/>
    </location>
</feature>
<protein>
    <recommendedName>
        <fullName evidence="10">Pulmonary surfactant-associated protein B</fullName>
    </recommendedName>
    <alternativeName>
        <fullName evidence="11">Pulmonary surfactant-associated proteolipid SPL(Phe)</fullName>
    </alternativeName>
</protein>
<dbReference type="SMART" id="SM00741">
    <property type="entry name" value="SapB"/>
    <property type="match status" value="26"/>
</dbReference>
<feature type="domain" description="Saposin B-type" evidence="13">
    <location>
        <begin position="533"/>
        <end position="614"/>
    </location>
</feature>
<dbReference type="RefSeq" id="XP_055876855.1">
    <property type="nucleotide sequence ID" value="XM_056020880.1"/>
</dbReference>
<dbReference type="Pfam" id="PF05184">
    <property type="entry name" value="SapB_1"/>
    <property type="match status" value="21"/>
</dbReference>
<feature type="domain" description="Saposin B-type" evidence="13">
    <location>
        <begin position="2315"/>
        <end position="2395"/>
    </location>
</feature>
<dbReference type="InterPro" id="IPR008373">
    <property type="entry name" value="Saposin"/>
</dbReference>
<dbReference type="Pfam" id="PF03489">
    <property type="entry name" value="SapB_2"/>
    <property type="match status" value="22"/>
</dbReference>
<comment type="function">
    <text evidence="9">Pulmonary surfactant-associated proteins promote alveolar stability by lowering the surface tension at the air-liquid interface in the peripheral air spaces. SP-B increases the collapse pressure of palmitic acid to nearly 70 millinewtons per meter.</text>
</comment>
<proteinExistence type="predicted"/>
<keyword evidence="8" id="KW-0325">Glycoprotein</keyword>
<dbReference type="Pfam" id="PF02199">
    <property type="entry name" value="SapA"/>
    <property type="match status" value="1"/>
</dbReference>
<evidence type="ECO:0000256" key="1">
    <source>
        <dbReference type="ARBA" id="ARBA00004364"/>
    </source>
</evidence>
<feature type="domain" description="Saposin B-type" evidence="13">
    <location>
        <begin position="1663"/>
        <end position="1743"/>
    </location>
</feature>
<dbReference type="RefSeq" id="XP_055876856.1">
    <property type="nucleotide sequence ID" value="XM_056020881.1"/>
</dbReference>
<dbReference type="SUPFAM" id="SSF47862">
    <property type="entry name" value="Saposin"/>
    <property type="match status" value="25"/>
</dbReference>
<feature type="domain" description="Saposin B-type" evidence="13">
    <location>
        <begin position="1845"/>
        <end position="1925"/>
    </location>
</feature>
<feature type="domain" description="Saposin B-type" evidence="13">
    <location>
        <begin position="821"/>
        <end position="902"/>
    </location>
</feature>
<evidence type="ECO:0000256" key="9">
    <source>
        <dbReference type="ARBA" id="ARBA00037221"/>
    </source>
</evidence>
<feature type="domain" description="Saposin B-type" evidence="13">
    <location>
        <begin position="342"/>
        <end position="423"/>
    </location>
</feature>
<evidence type="ECO:0000259" key="14">
    <source>
        <dbReference type="PROSITE" id="PS51110"/>
    </source>
</evidence>
<dbReference type="GeneID" id="106054574"/>
<feature type="signal peptide" evidence="12">
    <location>
        <begin position="1"/>
        <end position="20"/>
    </location>
</feature>
<feature type="domain" description="Saposin B-type" evidence="13">
    <location>
        <begin position="1480"/>
        <end position="1560"/>
    </location>
</feature>
<dbReference type="RefSeq" id="XP_055876858.1">
    <property type="nucleotide sequence ID" value="XM_056020883.1"/>
</dbReference>
<evidence type="ECO:0000313" key="18">
    <source>
        <dbReference type="RefSeq" id="XP_055876857.1"/>
    </source>
</evidence>
<evidence type="ECO:0000259" key="13">
    <source>
        <dbReference type="PROSITE" id="PS50015"/>
    </source>
</evidence>
<keyword evidence="15" id="KW-1185">Reference proteome</keyword>
<feature type="domain" description="Saposin B-type" evidence="13">
    <location>
        <begin position="631"/>
        <end position="712"/>
    </location>
</feature>
<dbReference type="InterPro" id="IPR051428">
    <property type="entry name" value="Sphingo_Act-Surfact_Prot"/>
</dbReference>
<dbReference type="InterPro" id="IPR007856">
    <property type="entry name" value="SapB_1"/>
</dbReference>
<comment type="subcellular location">
    <subcellularLocation>
        <location evidence="1">Secreted</location>
        <location evidence="1">Extracellular space</location>
        <location evidence="1">Surface film</location>
    </subcellularLocation>
</comment>
<dbReference type="InterPro" id="IPR011001">
    <property type="entry name" value="Saposin-like"/>
</dbReference>
<organism evidence="15 20">
    <name type="scientific">Biomphalaria glabrata</name>
    <name type="common">Bloodfluke planorb</name>
    <name type="synonym">Freshwater snail</name>
    <dbReference type="NCBI Taxonomy" id="6526"/>
    <lineage>
        <taxon>Eukaryota</taxon>
        <taxon>Metazoa</taxon>
        <taxon>Spiralia</taxon>
        <taxon>Lophotrochozoa</taxon>
        <taxon>Mollusca</taxon>
        <taxon>Gastropoda</taxon>
        <taxon>Heterobranchia</taxon>
        <taxon>Euthyneura</taxon>
        <taxon>Panpulmonata</taxon>
        <taxon>Hygrophila</taxon>
        <taxon>Lymnaeoidea</taxon>
        <taxon>Planorbidae</taxon>
        <taxon>Biomphalaria</taxon>
    </lineage>
</organism>
<feature type="domain" description="Saposin B-type" evidence="13">
    <location>
        <begin position="2212"/>
        <end position="2293"/>
    </location>
</feature>
<feature type="domain" description="Saposin B-type" evidence="13">
    <location>
        <begin position="1196"/>
        <end position="1277"/>
    </location>
</feature>
<evidence type="ECO:0000256" key="5">
    <source>
        <dbReference type="ARBA" id="ARBA00022729"/>
    </source>
</evidence>
<sequence length="2599" mass="288149">MYPLLSAIVFLAISVDFGASVYNSGLKKDYCQWGSEYWCSSSKTALLCKKTSWCTANVWSHDVIEDLKCTVSQKLVEFSKTLLASTDSDSKSEYDVALKLAKACSKFTEPNERKECKAIVTNEESLLKLVQLVESHLPIKTIAFAIGTCKRNTPQSNDEVKPCTKCEEIVTIAQSYIQKFYTPEKHILVFQKPCQSLGPGKTVCLALAENQYKQFHDGLLNAIPANICKNHKACIPQSNEHLDKCSSCKAFVSDLRAVDRNQEVQDVIRSMVKSVCTELGPFQQMCDVLADQGLQFVFEFLATELDPTSVCESLELCAAVDTSNERLSILPQTKELRPSVATSVPCIICQLVLTEVESFLQLNSTETTLEKYMDDVCNRLPPTVSDECDSFVAQYAPMIVRLIEKKIQPDSMCYILTLCKNTSVSTVTRKLASSSPPNDGLCDLCKYVVTYIDTFLKENATENEIEEILDKVCQILPPSLLQNCTGLVQKYGPLIVQLLLQELDPTAVCTAIGLCTGNKASLNLISNVKTKVKGEMCDLCKYVLTYVDSFLGENATEAEIESLLEEACAILPSSVIQECNNFIEEYGPMIIQLLIKELDPSQVCTAIGFCDGNKVSLKSKSTPRPKVTRVKGELCDLCKYVLTYVDTFLGKNATEGEIEKLFEKACTYLPKDYFQKCDSLVQQYGPLIIQLLIQEVDPTLVCTAIKLCTGNNASPNLNSIVKTKKTKVKGELCDLCKYVLTYVDTFLGENATEAEIESLLKKACSFLPSSVTQECDSFIQQYGPMIIQLLIKELDPSQVCTVIGFCAGKKIPAKPSSSPPKEGLCDICKYIVTYIDNYLEENATEAEIEVMLDKVCDVLPSAFKDECESIVKQYGPIIIQLILKELDPTQVCTVIGLCTGNKVNLNVKPKVTKVRGELCDLCKYVLTYVDTYLGENATEAEIESLLEEACAILPSSLTQECNSFIQQYGPMIIQLLIKELDPSQVCTAIGFCSGNKVHHPVVAAKRAQTVKVSGESCALCEYIAQELDAFLAKSSTQTEIESAVYKVCTYVPFKLRSECDQFIQSNGPLIMQLLLQEVQPQQLCTAIKFCSATVKDLQQLVKTSSNPKCVLCEFIMTQLDNILAQNKSEAQIEEALEKVCSFMPETLTKECNDFVNTYGPLIIQMLIQRLEPDLICTYLKLCSSLPNPQPVLKKVRGPSCAICEFVIEQLNNILAENSTAAQIEYALEKVCDYLPSSLKAECEQFVQTYAPDIVKLLINKIKPEQICTALGLCSGVFKNSLPTKLTGSSCVMCEFIMSELDTMLAENSTEVQIQAALLQVCHVLPTTLKPECDSIIQQYTPIILGMLIKKMDPKTVCKLMHLCDGKRRVISPPVSVPSVKKGELCPLCLYVFKAVDDLLEENATKEEVIAALDKVCDILPASIKDQCESFVGLYLPYVVDLIVQDLTPEQICEKLNLCVNKTKSASRLQHAHVSDMAVKKNELCGVCIYVFEAVYNMLSKNSSEAEIEAALDKVCNYLPMLKDQCDQIIALYTPYVVDLILKELSPQMICNEFGLCTNSTAQALVEVKKESVKSGDVECAICELTLKYLEHFVAKNASEKEIESALDVVCSVLPATVRKDCVNFVSSYSPTLVSLLSHFPPEQVCALIKACTAPPQATKPIKGGPECPLCEFIMQQLELLLQKNASEGQIEAALDKVCSFLPATVKQQCDSYVVAYTPILINLLTKMSPDQICSYLKFCTNSTSSNAGAQELKGGPECPLCEFIMQKLETLIQQNASEAQIEAALEKVCSLLPATIKQQCDSYVVAYTPILINLLTKMSPDQICSYLKFCTNSSISYKGAQELKGGPECPLCEFIMQKLETLVQKNASEQQIEAALEKVCSLLPATIKQECDSYVVAYTPILINLLTKMSPDQICSYLKFCTNSSVSYKGAQELKGGPECPLCEFIMQKLETLVQKNASEQQIEAALEKVCSLLPATIKQQCDSYVVAYTPILINLLTKMSPDQICSYLKFCTNSTTPNKELQRLKGGPECPLCEFVMEKLEELIQKNASEQQIEAALDKVCSLLPATVQQECDNYVKDYTPVLINLLTKMSPDQICTYLKFCTNSTTASKEPQQLKGGPECPLCEFVMEKLEELIQKNASEQQIEAALDKVCSLLPTTVQQECDNYVKDYTPVLINLLTKMSPDQICTYLKFCTNSSSTSKVTTSVKSVSSGPYCVLCELILHKLDGFLSQNLTQSEIEKGFDLVCYLLPGSLKEECESFVALYEPVIMKLLLQETRPRQVCIAAGICTNTGNKPASNALTFMSEKVSSDPPLFMPHCSLCKFALYDLQTSFVDPFWQTKWRDVAKSVCKLLRYDQDDCTSLIDNNYDTVVTAVVAFRFPIEFCQKIELCEVPPSLLSKSNHKELSLTLRKAETQTIPSDLQYCNDCKFALFALQNSLSDPFWQVKFRASVDTLCTYLKTGQDICHQIVGDNIDNLISQITAYEFPIEFCQKLDFCESPPPVLRSNSAECGVCKVLVQLLDVLLQANSTLTEVEKVLNAACDSLIPVKDRAQCEAIVRNYTPALMQLISQLDDPTKVCQATKLCPKSETLLLKKMIGN</sequence>
<keyword evidence="2" id="KW-0767">Surface film</keyword>
<evidence type="ECO:0000256" key="4">
    <source>
        <dbReference type="ARBA" id="ARBA00022713"/>
    </source>
</evidence>
<dbReference type="OMA" id="ASIKQEC"/>
<dbReference type="InterPro" id="IPR008139">
    <property type="entry name" value="SaposinB_dom"/>
</dbReference>
<evidence type="ECO:0000313" key="16">
    <source>
        <dbReference type="RefSeq" id="XP_055876855.1"/>
    </source>
</evidence>
<evidence type="ECO:0000313" key="20">
    <source>
        <dbReference type="RefSeq" id="XP_055876859.1"/>
    </source>
</evidence>
<feature type="domain" description="Saposin B-type" evidence="13">
    <location>
        <begin position="1286"/>
        <end position="1367"/>
    </location>
</feature>
<reference evidence="16 17" key="1">
    <citation type="submission" date="2025-04" db="UniProtKB">
        <authorList>
            <consortium name="RefSeq"/>
        </authorList>
    </citation>
    <scope>IDENTIFICATION</scope>
</reference>
<evidence type="ECO:0000256" key="8">
    <source>
        <dbReference type="ARBA" id="ARBA00023180"/>
    </source>
</evidence>
<dbReference type="GO" id="GO:0007585">
    <property type="term" value="P:respiratory gaseous exchange by respiratory system"/>
    <property type="evidence" value="ECO:0007669"/>
    <property type="project" value="UniProtKB-KW"/>
</dbReference>
<dbReference type="GO" id="GO:0006665">
    <property type="term" value="P:sphingolipid metabolic process"/>
    <property type="evidence" value="ECO:0007669"/>
    <property type="project" value="InterPro"/>
</dbReference>
<dbReference type="FunFam" id="1.10.225.10:FF:000002">
    <property type="entry name" value="prosaposin isoform X2"/>
    <property type="match status" value="16"/>
</dbReference>
<feature type="domain" description="Saposin B-type" evidence="13">
    <location>
        <begin position="2027"/>
        <end position="2107"/>
    </location>
</feature>
<dbReference type="GO" id="GO:0005576">
    <property type="term" value="C:extracellular region"/>
    <property type="evidence" value="ECO:0007669"/>
    <property type="project" value="UniProtKB-SubCell"/>
</dbReference>
<evidence type="ECO:0000256" key="7">
    <source>
        <dbReference type="ARBA" id="ARBA00023157"/>
    </source>
</evidence>
<feature type="domain" description="Saposin B-type" evidence="13">
    <location>
        <begin position="2118"/>
        <end position="2198"/>
    </location>
</feature>
<feature type="domain" description="Saposin B-type" evidence="13">
    <location>
        <begin position="2507"/>
        <end position="2589"/>
    </location>
</feature>
<dbReference type="PANTHER" id="PTHR11480">
    <property type="entry name" value="SAPOSIN-RELATED"/>
    <property type="match status" value="1"/>
</dbReference>
<keyword evidence="5 12" id="KW-0732">Signal</keyword>
<evidence type="ECO:0000313" key="15">
    <source>
        <dbReference type="Proteomes" id="UP001165740"/>
    </source>
</evidence>
<evidence type="ECO:0000256" key="6">
    <source>
        <dbReference type="ARBA" id="ARBA00022737"/>
    </source>
</evidence>
<dbReference type="InterPro" id="IPR008138">
    <property type="entry name" value="SapB_2"/>
</dbReference>